<reference evidence="1" key="1">
    <citation type="submission" date="2015-04" db="UniProtKB">
        <authorList>
            <consortium name="EnsemblPlants"/>
        </authorList>
    </citation>
    <scope>IDENTIFICATION</scope>
    <source>
        <strain evidence="1">SL10</strain>
    </source>
</reference>
<protein>
    <submittedName>
        <fullName evidence="1">Uncharacterized protein</fullName>
    </submittedName>
</protein>
<dbReference type="HOGENOM" id="CLU_2363313_0_0_1"/>
<dbReference type="AlphaFoldDB" id="A0A0E0FQJ0"/>
<accession>A0A0E0FQJ0</accession>
<reference evidence="1" key="2">
    <citation type="submission" date="2018-04" db="EMBL/GenBank/DDBJ databases">
        <title>OnivRS2 (Oryza nivara Reference Sequence Version 2).</title>
        <authorList>
            <person name="Zhang J."/>
            <person name="Kudrna D."/>
            <person name="Lee S."/>
            <person name="Talag J."/>
            <person name="Rajasekar S."/>
            <person name="Welchert J."/>
            <person name="Hsing Y.-I."/>
            <person name="Wing R.A."/>
        </authorList>
    </citation>
    <scope>NUCLEOTIDE SEQUENCE [LARGE SCALE GENOMIC DNA]</scope>
</reference>
<evidence type="ECO:0000313" key="2">
    <source>
        <dbReference type="Proteomes" id="UP000006591"/>
    </source>
</evidence>
<sequence length="96" mass="10894">MTSMARSRRSFPMPHALEDVEERVTFFGHLGFKFVGPDTLVAAMRRGFSPPPFPSHLMARPSRHAWSDGLPPELLAIIVMQLNYLADRACFSFFLL</sequence>
<proteinExistence type="predicted"/>
<dbReference type="Proteomes" id="UP000006591">
    <property type="component" value="Chromosome 1"/>
</dbReference>
<dbReference type="EnsemblPlants" id="ONIVA01G28640.1">
    <property type="protein sequence ID" value="ONIVA01G28640.1"/>
    <property type="gene ID" value="ONIVA01G28640"/>
</dbReference>
<evidence type="ECO:0000313" key="1">
    <source>
        <dbReference type="EnsemblPlants" id="ONIVA01G28640.1"/>
    </source>
</evidence>
<dbReference type="Gramene" id="ONIVA01G28640.1">
    <property type="protein sequence ID" value="ONIVA01G28640.1"/>
    <property type="gene ID" value="ONIVA01G28640"/>
</dbReference>
<keyword evidence="2" id="KW-1185">Reference proteome</keyword>
<dbReference type="STRING" id="4536.A0A0E0FQJ0"/>
<organism evidence="1">
    <name type="scientific">Oryza nivara</name>
    <name type="common">Indian wild rice</name>
    <name type="synonym">Oryza sativa f. spontanea</name>
    <dbReference type="NCBI Taxonomy" id="4536"/>
    <lineage>
        <taxon>Eukaryota</taxon>
        <taxon>Viridiplantae</taxon>
        <taxon>Streptophyta</taxon>
        <taxon>Embryophyta</taxon>
        <taxon>Tracheophyta</taxon>
        <taxon>Spermatophyta</taxon>
        <taxon>Magnoliopsida</taxon>
        <taxon>Liliopsida</taxon>
        <taxon>Poales</taxon>
        <taxon>Poaceae</taxon>
        <taxon>BOP clade</taxon>
        <taxon>Oryzoideae</taxon>
        <taxon>Oryzeae</taxon>
        <taxon>Oryzinae</taxon>
        <taxon>Oryza</taxon>
    </lineage>
</organism>
<name>A0A0E0FQJ0_ORYNI</name>